<dbReference type="Proteomes" id="UP001168877">
    <property type="component" value="Unassembled WGS sequence"/>
</dbReference>
<dbReference type="InterPro" id="IPR025886">
    <property type="entry name" value="PP2-like"/>
</dbReference>
<dbReference type="PANTHER" id="PTHR32278">
    <property type="entry name" value="F-BOX DOMAIN-CONTAINING PROTEIN"/>
    <property type="match status" value="1"/>
</dbReference>
<evidence type="ECO:0000313" key="3">
    <source>
        <dbReference type="Proteomes" id="UP001168877"/>
    </source>
</evidence>
<dbReference type="CDD" id="cd22162">
    <property type="entry name" value="F-box_AtSKIP3-like"/>
    <property type="match status" value="1"/>
</dbReference>
<reference evidence="2" key="1">
    <citation type="journal article" date="2022" name="Plant J.">
        <title>Strategies of tolerance reflected in two North American maple genomes.</title>
        <authorList>
            <person name="McEvoy S.L."/>
            <person name="Sezen U.U."/>
            <person name="Trouern-Trend A."/>
            <person name="McMahon S.M."/>
            <person name="Schaberg P.G."/>
            <person name="Yang J."/>
            <person name="Wegrzyn J.L."/>
            <person name="Swenson N.G."/>
        </authorList>
    </citation>
    <scope>NUCLEOTIDE SEQUENCE</scope>
    <source>
        <strain evidence="2">NS2018</strain>
    </source>
</reference>
<dbReference type="SUPFAM" id="SSF81383">
    <property type="entry name" value="F-box domain"/>
    <property type="match status" value="1"/>
</dbReference>
<organism evidence="2 3">
    <name type="scientific">Acer saccharum</name>
    <name type="common">Sugar maple</name>
    <dbReference type="NCBI Taxonomy" id="4024"/>
    <lineage>
        <taxon>Eukaryota</taxon>
        <taxon>Viridiplantae</taxon>
        <taxon>Streptophyta</taxon>
        <taxon>Embryophyta</taxon>
        <taxon>Tracheophyta</taxon>
        <taxon>Spermatophyta</taxon>
        <taxon>Magnoliopsida</taxon>
        <taxon>eudicotyledons</taxon>
        <taxon>Gunneridae</taxon>
        <taxon>Pentapetalae</taxon>
        <taxon>rosids</taxon>
        <taxon>malvids</taxon>
        <taxon>Sapindales</taxon>
        <taxon>Sapindaceae</taxon>
        <taxon>Hippocastanoideae</taxon>
        <taxon>Acereae</taxon>
        <taxon>Acer</taxon>
    </lineage>
</organism>
<dbReference type="InterPro" id="IPR001810">
    <property type="entry name" value="F-box_dom"/>
</dbReference>
<evidence type="ECO:0000313" key="2">
    <source>
        <dbReference type="EMBL" id="KAK0582961.1"/>
    </source>
</evidence>
<reference evidence="2" key="2">
    <citation type="submission" date="2023-06" db="EMBL/GenBank/DDBJ databases">
        <authorList>
            <person name="Swenson N.G."/>
            <person name="Wegrzyn J.L."/>
            <person name="Mcevoy S.L."/>
        </authorList>
    </citation>
    <scope>NUCLEOTIDE SEQUENCE</scope>
    <source>
        <strain evidence="2">NS2018</strain>
        <tissue evidence="2">Leaf</tissue>
    </source>
</reference>
<sequence length="363" mass="40644">MTGMLALSEGCIAAVISFTTPCDACRLACVSTTFRSAADSDVVWDRFLPPEYSSCSSSSSSTTWSALSKKELYFRICHNLIHKGKMSFWFDLLSGKKCYMISPRELNIVNGDDIYEWGWYSIPDDVGISWWDQFNIPNNCRFPEVVKRVNMIQFEIGGKITTSLLSPMTTYIAYLVFAENAICWVYDDPAEVSIGLAGSDNGQNRTVYIHREQQDGDDDGFYPKMRADGWLETELGEFFNGDNEEAASDGLEINFKVSSALVEIVWRITTRPRYIISKLSIISGLVSTLLPPSLPVAFDEASSSHPELCETHIQLKIEAQKKNAVKNQKSKGSQLVSLRPEPLLSKLAAPFVRSLEHRGNRKA</sequence>
<gene>
    <name evidence="2" type="ORF">LWI29_031591</name>
</gene>
<feature type="domain" description="F-box" evidence="1">
    <location>
        <begin position="7"/>
        <end position="45"/>
    </location>
</feature>
<protein>
    <recommendedName>
        <fullName evidence="1">F-box domain-containing protein</fullName>
    </recommendedName>
</protein>
<dbReference type="EMBL" id="JAUESC010000384">
    <property type="protein sequence ID" value="KAK0582961.1"/>
    <property type="molecule type" value="Genomic_DNA"/>
</dbReference>
<dbReference type="InterPro" id="IPR036047">
    <property type="entry name" value="F-box-like_dom_sf"/>
</dbReference>
<dbReference type="PANTHER" id="PTHR32278:SF111">
    <property type="entry name" value="F-BOX PROTEIN PP2-B12-RELATED"/>
    <property type="match status" value="1"/>
</dbReference>
<dbReference type="Pfam" id="PF00646">
    <property type="entry name" value="F-box"/>
    <property type="match status" value="1"/>
</dbReference>
<dbReference type="AlphaFoldDB" id="A0AA39RWY5"/>
<comment type="caution">
    <text evidence="2">The sequence shown here is derived from an EMBL/GenBank/DDBJ whole genome shotgun (WGS) entry which is preliminary data.</text>
</comment>
<keyword evidence="3" id="KW-1185">Reference proteome</keyword>
<accession>A0AA39RWY5</accession>
<dbReference type="Pfam" id="PF14299">
    <property type="entry name" value="PP2"/>
    <property type="match status" value="1"/>
</dbReference>
<proteinExistence type="predicted"/>
<name>A0AA39RWY5_ACESA</name>
<evidence type="ECO:0000259" key="1">
    <source>
        <dbReference type="Pfam" id="PF00646"/>
    </source>
</evidence>